<evidence type="ECO:0000313" key="2">
    <source>
        <dbReference type="Proteomes" id="UP000027456"/>
    </source>
</evidence>
<dbReference type="HOGENOM" id="CLU_037547_0_0_1"/>
<comment type="caution">
    <text evidence="1">The sequence shown here is derived from an EMBL/GenBank/DDBJ whole genome shotgun (WGS) entry which is preliminary data.</text>
</comment>
<accession>A0A074RL91</accession>
<dbReference type="Proteomes" id="UP000027456">
    <property type="component" value="Unassembled WGS sequence"/>
</dbReference>
<gene>
    <name evidence="1" type="ORF">V565_218560</name>
</gene>
<evidence type="ECO:0000313" key="1">
    <source>
        <dbReference type="EMBL" id="KEP46105.1"/>
    </source>
</evidence>
<name>A0A074RL91_9AGAM</name>
<dbReference type="EMBL" id="AZST01001282">
    <property type="protein sequence ID" value="KEP46105.1"/>
    <property type="molecule type" value="Genomic_DNA"/>
</dbReference>
<feature type="non-terminal residue" evidence="1">
    <location>
        <position position="602"/>
    </location>
</feature>
<keyword evidence="2" id="KW-1185">Reference proteome</keyword>
<protein>
    <submittedName>
        <fullName evidence="1">CHD5 domain protein</fullName>
    </submittedName>
</protein>
<dbReference type="AlphaFoldDB" id="A0A074RL91"/>
<reference evidence="1 2" key="1">
    <citation type="submission" date="2013-12" db="EMBL/GenBank/DDBJ databases">
        <authorList>
            <person name="Cubeta M."/>
            <person name="Pakala S."/>
            <person name="Fedorova N."/>
            <person name="Thomas E."/>
            <person name="Dean R."/>
            <person name="Jabaji S."/>
            <person name="Neate S."/>
            <person name="Toda T."/>
            <person name="Tavantzis S."/>
            <person name="Vilgalys R."/>
            <person name="Bharathan N."/>
            <person name="Pakala S."/>
            <person name="Losada L.S."/>
            <person name="Zafar N."/>
            <person name="Nierman W."/>
        </authorList>
    </citation>
    <scope>NUCLEOTIDE SEQUENCE [LARGE SCALE GENOMIC DNA]</scope>
    <source>
        <strain evidence="1 2">123E</strain>
    </source>
</reference>
<proteinExistence type="predicted"/>
<organism evidence="1 2">
    <name type="scientific">Rhizoctonia solani 123E</name>
    <dbReference type="NCBI Taxonomy" id="1423351"/>
    <lineage>
        <taxon>Eukaryota</taxon>
        <taxon>Fungi</taxon>
        <taxon>Dikarya</taxon>
        <taxon>Basidiomycota</taxon>
        <taxon>Agaricomycotina</taxon>
        <taxon>Agaricomycetes</taxon>
        <taxon>Cantharellales</taxon>
        <taxon>Ceratobasidiaceae</taxon>
        <taxon>Rhizoctonia</taxon>
    </lineage>
</organism>
<dbReference type="OrthoDB" id="3229878at2759"/>
<sequence length="602" mass="68421">MGVCGYIAYRYEGQYYRVHMADYAEPHLCMVHFTRAIRENRMRLEEWIEKTTETLKDKNERENLFNVPGRRGGVQVRSASDSSWILGQLFLTWMYVIDLDNRVFTVNGVIHFKLDNLPSNDKLCDLFMRPERFELPAELAIVKSVDLWPPPRFDTAQAKRTYDQLRPLVVTLPEWGIPAWDTLTVSHHLSATLVETLFDDYTDDLALTHYPSVWHKVGLFCWQVANAAAPSHLSCPPLDVTPKSSSLYTRASLIKYPSSTHPSITGYMGGKGTLDRYCWFRGCLVSFCPRLDQPAYMMHQVGQMVEHLRKHSRTTEVGIVMSGWHVVAVAVDGHEVRHSPLVDLHDGKQLKDGVLLLMHLLAPAFTVSKTPWRNGSWIHGATNTSAVPEEIVEQIVHYIDSDTYTILPSVSQYFRSICLAHPRVGDQILLGYEGAATSGAICKGPVFKTRSTDSTSLTATRLVRHAKSVDNRLPLWRYRAKCYTHCVLRPGLGATFQHLQVGTGPLWRLVGGRERIFFRDVIRGNKYSEMRIQALDGLWVMVPAKDIDKLRPNLAPYPNGIDHAERMTGFDREDLVELSEDECEGRWQGIYYSLVVVLGVAY</sequence>